<dbReference type="EMBL" id="SNRW01017721">
    <property type="protein sequence ID" value="KAA6368048.1"/>
    <property type="molecule type" value="Genomic_DNA"/>
</dbReference>
<protein>
    <submittedName>
        <fullName evidence="1">Uncharacterized protein</fullName>
    </submittedName>
</protein>
<dbReference type="Proteomes" id="UP000324800">
    <property type="component" value="Unassembled WGS sequence"/>
</dbReference>
<gene>
    <name evidence="1" type="ORF">EZS28_036424</name>
</gene>
<organism evidence="1 2">
    <name type="scientific">Streblomastix strix</name>
    <dbReference type="NCBI Taxonomy" id="222440"/>
    <lineage>
        <taxon>Eukaryota</taxon>
        <taxon>Metamonada</taxon>
        <taxon>Preaxostyla</taxon>
        <taxon>Oxymonadida</taxon>
        <taxon>Streblomastigidae</taxon>
        <taxon>Streblomastix</taxon>
    </lineage>
</organism>
<evidence type="ECO:0000313" key="2">
    <source>
        <dbReference type="Proteomes" id="UP000324800"/>
    </source>
</evidence>
<evidence type="ECO:0000313" key="1">
    <source>
        <dbReference type="EMBL" id="KAA6368048.1"/>
    </source>
</evidence>
<accession>A0A5J4UC17</accession>
<comment type="caution">
    <text evidence="1">The sequence shown here is derived from an EMBL/GenBank/DDBJ whole genome shotgun (WGS) entry which is preliminary data.</text>
</comment>
<name>A0A5J4UC17_9EUKA</name>
<proteinExistence type="predicted"/>
<sequence>MMKTPEQRRFRLDPTFQWAVSVVPITDNSPRFFTRPQPQPGQKYISGSNKPIVRISFRAVIVVDETVFVGVKYDGPDANFLSVIKDNWSVSLKQFPKKFGYFDPDNKQGYKEENMNAILRNGLENEWKVLQSIEQNKKNLCIADADTFIFFEDDDEDQQPNHISLFEIINRVRHLTFTTSMKLEPFPIKNKPYLMPSFQFTNPLNRERDGEVACSGLSEIDGQGRIQIPEYAPSSKYKHMKSIKREYDEQKGRLYNNSSKYCTTTIALVDQPVGTSVISLLLDFKNHRISLHSFVIPALPPSASRLMPVIDDSRVIKTLKGEDIRLFNRVHTGDINVVKSALMKSNILLNQYFSKNITINKEDEIDDSNSY</sequence>
<dbReference type="AlphaFoldDB" id="A0A5J4UC17"/>
<reference evidence="1 2" key="1">
    <citation type="submission" date="2019-03" db="EMBL/GenBank/DDBJ databases">
        <title>Single cell metagenomics reveals metabolic interactions within the superorganism composed of flagellate Streblomastix strix and complex community of Bacteroidetes bacteria on its surface.</title>
        <authorList>
            <person name="Treitli S.C."/>
            <person name="Kolisko M."/>
            <person name="Husnik F."/>
            <person name="Keeling P."/>
            <person name="Hampl V."/>
        </authorList>
    </citation>
    <scope>NUCLEOTIDE SEQUENCE [LARGE SCALE GENOMIC DNA]</scope>
    <source>
        <strain evidence="1">ST1C</strain>
    </source>
</reference>